<reference evidence="2 3" key="2">
    <citation type="journal article" date="2012" name="J. Bacteriol.">
        <title>Complete genome sequences of six strains of the genus Methylobacterium.</title>
        <authorList>
            <person name="Marx C.J."/>
            <person name="Bringel F."/>
            <person name="Chistoserdova L."/>
            <person name="Moulin L."/>
            <person name="Farhan Ul Haque M."/>
            <person name="Fleischman D.E."/>
            <person name="Gruffaz C."/>
            <person name="Jourand P."/>
            <person name="Knief C."/>
            <person name="Lee M.C."/>
            <person name="Muller E.E."/>
            <person name="Nadalig T."/>
            <person name="Peyraud R."/>
            <person name="Roselli S."/>
            <person name="Russ L."/>
            <person name="Goodwin L.A."/>
            <person name="Ivanova N."/>
            <person name="Kyrpides N."/>
            <person name="Lajus A."/>
            <person name="Land M.L."/>
            <person name="Medigue C."/>
            <person name="Mikhailova N."/>
            <person name="Nolan M."/>
            <person name="Woyke T."/>
            <person name="Stolyar S."/>
            <person name="Vorholt J.A."/>
            <person name="Vuilleumier S."/>
        </authorList>
    </citation>
    <scope>NUCLEOTIDE SEQUENCE [LARGE SCALE GENOMIC DNA]</scope>
    <source>
        <strain evidence="3">CM4 / NCIMB 13688</strain>
    </source>
</reference>
<proteinExistence type="predicted"/>
<dbReference type="RefSeq" id="WP_015950066.1">
    <property type="nucleotide sequence ID" value="NC_011757.1"/>
</dbReference>
<organism evidence="2 3">
    <name type="scientific">Methylorubrum extorquens (strain CM4 / NCIMB 13688)</name>
    <name type="common">Methylobacterium extorquens</name>
    <dbReference type="NCBI Taxonomy" id="440085"/>
    <lineage>
        <taxon>Bacteria</taxon>
        <taxon>Pseudomonadati</taxon>
        <taxon>Pseudomonadota</taxon>
        <taxon>Alphaproteobacteria</taxon>
        <taxon>Hyphomicrobiales</taxon>
        <taxon>Methylobacteriaceae</taxon>
        <taxon>Methylorubrum</taxon>
    </lineage>
</organism>
<reference evidence="3" key="1">
    <citation type="submission" date="2008-12" db="EMBL/GenBank/DDBJ databases">
        <title>Complete sequence of chromosome of Methylobacterium chloromethanicum CM4.</title>
        <authorList>
            <consortium name="US DOE Joint Genome Institute"/>
            <person name="Lucas S."/>
            <person name="Copeland A."/>
            <person name="Lapidus A."/>
            <person name="Glavina del Rio T."/>
            <person name="Dalin E."/>
            <person name="Tice H."/>
            <person name="Bruce D."/>
            <person name="Goodwin L."/>
            <person name="Pitluck S."/>
            <person name="Chertkov O."/>
            <person name="Brettin T."/>
            <person name="Detter J.C."/>
            <person name="Han C."/>
            <person name="Larimer F."/>
            <person name="Land M."/>
            <person name="Hauser L."/>
            <person name="Kyrpides N."/>
            <person name="Mikhailova N."/>
            <person name="Marx C."/>
            <person name="Richardson P."/>
        </authorList>
    </citation>
    <scope>NUCLEOTIDE SEQUENCE [LARGE SCALE GENOMIC DNA]</scope>
    <source>
        <strain evidence="3">CM4 / NCIMB 13688</strain>
    </source>
</reference>
<dbReference type="KEGG" id="mch:Mchl_1276"/>
<evidence type="ECO:0000313" key="2">
    <source>
        <dbReference type="EMBL" id="ACK82161.1"/>
    </source>
</evidence>
<gene>
    <name evidence="2" type="ordered locus">Mchl_1276</name>
</gene>
<sequence length="126" mass="13580">MMPAVCLRDPWSTRAFDPQRLLVQAYTRLILLPARADGSKMAVIAPFGTREICLIETLAADAPPESVALRVELYDRARGHAVESMACNDLEEAEAATTELMKDAREADFGCSPPSSGQPCADAAGR</sequence>
<dbReference type="Proteomes" id="UP000002385">
    <property type="component" value="Chromosome"/>
</dbReference>
<protein>
    <submittedName>
        <fullName evidence="2">Uncharacterized protein</fullName>
    </submittedName>
</protein>
<evidence type="ECO:0000256" key="1">
    <source>
        <dbReference type="SAM" id="MobiDB-lite"/>
    </source>
</evidence>
<name>B7KQC5_METC4</name>
<evidence type="ECO:0000313" key="3">
    <source>
        <dbReference type="Proteomes" id="UP000002385"/>
    </source>
</evidence>
<dbReference type="AlphaFoldDB" id="B7KQC5"/>
<dbReference type="EMBL" id="CP001298">
    <property type="protein sequence ID" value="ACK82161.1"/>
    <property type="molecule type" value="Genomic_DNA"/>
</dbReference>
<dbReference type="HOGENOM" id="CLU_1978904_0_0_5"/>
<feature type="region of interest" description="Disordered" evidence="1">
    <location>
        <begin position="106"/>
        <end position="126"/>
    </location>
</feature>
<accession>B7KQC5</accession>